<accession>A0ABX7PWX7</accession>
<keyword evidence="2" id="KW-1185">Reference proteome</keyword>
<name>A0ABX7PWX7_9BACT</name>
<evidence type="ECO:0000313" key="1">
    <source>
        <dbReference type="EMBL" id="QSR87499.1"/>
    </source>
</evidence>
<protein>
    <submittedName>
        <fullName evidence="1">Uncharacterized protein</fullName>
    </submittedName>
</protein>
<dbReference type="SUPFAM" id="SSF53448">
    <property type="entry name" value="Nucleotide-diphospho-sugar transferases"/>
    <property type="match status" value="1"/>
</dbReference>
<proteinExistence type="predicted"/>
<gene>
    <name evidence="1" type="ORF">EM20IM_04030</name>
</gene>
<organism evidence="1 2">
    <name type="scientific">Candidatus Methylacidiphilum infernorum</name>
    <dbReference type="NCBI Taxonomy" id="511746"/>
    <lineage>
        <taxon>Bacteria</taxon>
        <taxon>Pseudomonadati</taxon>
        <taxon>Verrucomicrobiota</taxon>
        <taxon>Methylacidiphilae</taxon>
        <taxon>Methylacidiphilales</taxon>
        <taxon>Methylacidiphilaceae</taxon>
        <taxon>Methylacidiphilum (ex Ratnadevi et al. 2023)</taxon>
    </lineage>
</organism>
<dbReference type="InterPro" id="IPR029044">
    <property type="entry name" value="Nucleotide-diphossugar_trans"/>
</dbReference>
<reference evidence="1 2" key="1">
    <citation type="submission" date="2020-12" db="EMBL/GenBank/DDBJ databases">
        <authorList>
            <person name="Awala S.I."/>
            <person name="Gwak J.-H."/>
            <person name="Kim S.-J."/>
            <person name="Rhee S.-K."/>
        </authorList>
    </citation>
    <scope>NUCLEOTIDE SEQUENCE [LARGE SCALE GENOMIC DNA]</scope>
    <source>
        <strain evidence="1 2">IT5</strain>
    </source>
</reference>
<dbReference type="Proteomes" id="UP000663088">
    <property type="component" value="Chromosome"/>
</dbReference>
<dbReference type="EMBL" id="CP065956">
    <property type="protein sequence ID" value="QSR87499.1"/>
    <property type="molecule type" value="Genomic_DNA"/>
</dbReference>
<sequence length="292" mass="32532">MQHRYVTLWGKNLNLSQPFPIQQNSGGTVASLTQKFLSQLHVRIEPIENPVGLDYPTANKLACFCLPTSRRMRVFVDSDLLCLKPFNPDELRPGCLNAKPADLATWGSEDQWKIAYQAAGVSFPAHALVRTTVSGELMRPYFNAGFIAVDSVLDFGQAWIQSALAIEKQTEITNKRPWLDQIALPIAAVRLGIGFHCLTEHFNFPAHLKPLDPGSLPAFCHYHFPEVLKKNPILSRFLVELSEEFPLLPDLMKGKPGWESLARLNGEKPIALALAFPAIFAISSPTLWKGFS</sequence>
<evidence type="ECO:0000313" key="2">
    <source>
        <dbReference type="Proteomes" id="UP000663088"/>
    </source>
</evidence>
<dbReference type="RefSeq" id="WP_206847946.1">
    <property type="nucleotide sequence ID" value="NZ_CP065956.1"/>
</dbReference>